<keyword evidence="3" id="KW-1134">Transmembrane beta strand</keyword>
<keyword evidence="4" id="KW-0812">Transmembrane</keyword>
<evidence type="ECO:0000256" key="3">
    <source>
        <dbReference type="ARBA" id="ARBA00022452"/>
    </source>
</evidence>
<dbReference type="SUPFAM" id="SSF54523">
    <property type="entry name" value="Pili subunits"/>
    <property type="match status" value="1"/>
</dbReference>
<dbReference type="GeneID" id="92279783"/>
<keyword evidence="5 8" id="KW-0732">Signal</keyword>
<evidence type="ECO:0000256" key="2">
    <source>
        <dbReference type="ARBA" id="ARBA00004442"/>
    </source>
</evidence>
<evidence type="ECO:0000256" key="5">
    <source>
        <dbReference type="ARBA" id="ARBA00022729"/>
    </source>
</evidence>
<evidence type="ECO:0000256" key="8">
    <source>
        <dbReference type="SAM" id="SignalP"/>
    </source>
</evidence>
<organism evidence="10 11">
    <name type="scientific">Providencia manganoxydans</name>
    <dbReference type="NCBI Taxonomy" id="2923283"/>
    <lineage>
        <taxon>Bacteria</taxon>
        <taxon>Pseudomonadati</taxon>
        <taxon>Pseudomonadota</taxon>
        <taxon>Gammaproteobacteria</taxon>
        <taxon>Enterobacterales</taxon>
        <taxon>Morganellaceae</taxon>
        <taxon>Providencia</taxon>
    </lineage>
</organism>
<dbReference type="EMBL" id="CP067099">
    <property type="protein sequence ID" value="QQO61315.1"/>
    <property type="molecule type" value="Genomic_DNA"/>
</dbReference>
<keyword evidence="7" id="KW-0998">Cell outer membrane</keyword>
<evidence type="ECO:0000256" key="6">
    <source>
        <dbReference type="ARBA" id="ARBA00023136"/>
    </source>
</evidence>
<sequence>MNKVTLVVTAVSVALLSHSAIADVSWAGWNNNIYSENSHADAAKTSNNLNVLAKNVDSVNADLQNSKAAQNSINQNQSLINQTQSNINQSQAATNQNQAMLNHKQDVINNDQAVINTKQDVINKDQAVINTKQDVINKDQAVINTKQDGINKDQAVINTKQDGINKDQTVFNNNQIAVNNQQKVINKQVDSRLNQLDGRVNSLDRRVDSLNNELKRGLASQSALSGLFQPYNVGKFNVSMALGGYKSNTALALGSGYRVNENIAFKTGVASNTEDFKGVSYNAAVNFEW</sequence>
<evidence type="ECO:0000313" key="10">
    <source>
        <dbReference type="EMBL" id="QQO61315.1"/>
    </source>
</evidence>
<keyword evidence="6" id="KW-0472">Membrane</keyword>
<name>A0ABX7ABI5_9GAMM</name>
<keyword evidence="11" id="KW-1185">Reference proteome</keyword>
<proteinExistence type="predicted"/>
<protein>
    <submittedName>
        <fullName evidence="10">YadA-like family protein</fullName>
    </submittedName>
</protein>
<gene>
    <name evidence="10" type="ORF">JI723_13665</name>
</gene>
<dbReference type="Gene3D" id="3.30.1300.30">
    <property type="entry name" value="GSPII I/J protein-like"/>
    <property type="match status" value="1"/>
</dbReference>
<evidence type="ECO:0000256" key="1">
    <source>
        <dbReference type="ARBA" id="ARBA00004241"/>
    </source>
</evidence>
<evidence type="ECO:0000259" key="9">
    <source>
        <dbReference type="Pfam" id="PF03895"/>
    </source>
</evidence>
<dbReference type="Proteomes" id="UP000596157">
    <property type="component" value="Chromosome"/>
</dbReference>
<feature type="domain" description="Trimeric autotransporter adhesin YadA-like C-terminal membrane anchor" evidence="9">
    <location>
        <begin position="228"/>
        <end position="289"/>
    </location>
</feature>
<comment type="subcellular location">
    <subcellularLocation>
        <location evidence="2">Cell outer membrane</location>
    </subcellularLocation>
    <subcellularLocation>
        <location evidence="1">Cell surface</location>
    </subcellularLocation>
</comment>
<evidence type="ECO:0000313" key="11">
    <source>
        <dbReference type="Proteomes" id="UP000596157"/>
    </source>
</evidence>
<dbReference type="Pfam" id="PF03895">
    <property type="entry name" value="YadA_anchor"/>
    <property type="match status" value="1"/>
</dbReference>
<accession>A0ABX7ABI5</accession>
<dbReference type="RefSeq" id="WP_337979461.1">
    <property type="nucleotide sequence ID" value="NZ_CP067099.1"/>
</dbReference>
<evidence type="ECO:0000256" key="4">
    <source>
        <dbReference type="ARBA" id="ARBA00022692"/>
    </source>
</evidence>
<evidence type="ECO:0000256" key="7">
    <source>
        <dbReference type="ARBA" id="ARBA00023237"/>
    </source>
</evidence>
<dbReference type="InterPro" id="IPR045584">
    <property type="entry name" value="Pilin-like"/>
</dbReference>
<dbReference type="InterPro" id="IPR005594">
    <property type="entry name" value="YadA_C"/>
</dbReference>
<reference evidence="11" key="1">
    <citation type="submission" date="2021-01" db="EMBL/GenBank/DDBJ databases">
        <title>Providencia vermicola LLDRA6, a soil-borne Mn(II)-oxidizing bacterium, exploits a strategy of superoxide production coupled to hydrogen peroxide consumption to generate Mn oxides, as revealed by transcriptional up-regulation of genes for phenylacetic acid catabolism.</title>
        <authorList>
            <person name="Chen S."/>
            <person name="Ding Z."/>
            <person name="Chen J."/>
            <person name="Luo J."/>
            <person name="Ruan X."/>
            <person name="Li Z."/>
            <person name="Liao F."/>
            <person name="He J."/>
            <person name="Li D."/>
        </authorList>
    </citation>
    <scope>NUCLEOTIDE SEQUENCE [LARGE SCALE GENOMIC DNA]</scope>
    <source>
        <strain evidence="11">LLDRA6</strain>
    </source>
</reference>
<feature type="chain" id="PRO_5045580363" evidence="8">
    <location>
        <begin position="23"/>
        <end position="289"/>
    </location>
</feature>
<feature type="signal peptide" evidence="8">
    <location>
        <begin position="1"/>
        <end position="22"/>
    </location>
</feature>